<accession>V5V1P3</accession>
<dbReference type="PROSITE" id="PS51743">
    <property type="entry name" value="ALPHAVIRUS_MT"/>
    <property type="match status" value="1"/>
</dbReference>
<organism evidence="4">
    <name type="scientific">Panicum virus</name>
    <dbReference type="NCBI Taxonomy" id="1417305"/>
    <lineage>
        <taxon>Viruses</taxon>
        <taxon>Riboviria</taxon>
        <taxon>Orthornavirae</taxon>
        <taxon>Kitrinoviricota</taxon>
        <taxon>Alsuviricetes</taxon>
        <taxon>Tymovirales</taxon>
        <taxon>Betaflexiviridae</taxon>
    </lineage>
</organism>
<name>V5V1P3_9VIRU</name>
<keyword evidence="2" id="KW-0547">Nucleotide-binding</keyword>
<feature type="domain" description="Alphavirus-like MT" evidence="3">
    <location>
        <begin position="1"/>
        <end position="76"/>
    </location>
</feature>
<dbReference type="Pfam" id="PF01660">
    <property type="entry name" value="Vmethyltransf"/>
    <property type="match status" value="1"/>
</dbReference>
<evidence type="ECO:0000259" key="3">
    <source>
        <dbReference type="PROSITE" id="PS51743"/>
    </source>
</evidence>
<dbReference type="GO" id="GO:0016787">
    <property type="term" value="F:hydrolase activity"/>
    <property type="evidence" value="ECO:0007669"/>
    <property type="project" value="UniProtKB-KW"/>
</dbReference>
<evidence type="ECO:0000256" key="1">
    <source>
        <dbReference type="ARBA" id="ARBA00022801"/>
    </source>
</evidence>
<keyword evidence="2" id="KW-0067">ATP-binding</keyword>
<reference evidence="4" key="1">
    <citation type="journal article" date="2014" name="Arch. Virol.">
        <title>Genomic characterization of Ambrosia asymptomatic virus 1 and evidence of other Tymovirales members in the Oklahoma tallgrass prairie revealed by sequence analysis.</title>
        <authorList>
            <person name="Dutta M."/>
            <person name="Sokhandan Bashir N."/>
            <person name="Palmer M.W."/>
            <person name="Melcher U."/>
        </authorList>
    </citation>
    <scope>NUCLEOTIDE SEQUENCE</scope>
    <source>
        <strain evidence="4">07TGP00210</strain>
    </source>
</reference>
<protein>
    <submittedName>
        <fullName evidence="4">Putative RNA replicase</fullName>
    </submittedName>
</protein>
<dbReference type="GO" id="GO:0005524">
    <property type="term" value="F:ATP binding"/>
    <property type="evidence" value="ECO:0007669"/>
    <property type="project" value="UniProtKB-KW"/>
</dbReference>
<proteinExistence type="predicted"/>
<sequence length="81" mass="9373">IFPCLEEAKVFLGEISHNCCVFATSVFPYEILSGYTQSYNPLLYEFELEGDTIFYYPDGCRDSKYEQKLNIWLHVSNSVSV</sequence>
<dbReference type="GO" id="GO:0006396">
    <property type="term" value="P:RNA processing"/>
    <property type="evidence" value="ECO:0007669"/>
    <property type="project" value="InterPro"/>
</dbReference>
<evidence type="ECO:0000256" key="2">
    <source>
        <dbReference type="ARBA" id="ARBA00022840"/>
    </source>
</evidence>
<feature type="non-terminal residue" evidence="4">
    <location>
        <position position="1"/>
    </location>
</feature>
<dbReference type="GO" id="GO:0008174">
    <property type="term" value="F:mRNA methyltransferase activity"/>
    <property type="evidence" value="ECO:0007669"/>
    <property type="project" value="UniProtKB-UniRule"/>
</dbReference>
<dbReference type="GO" id="GO:0003723">
    <property type="term" value="F:RNA binding"/>
    <property type="evidence" value="ECO:0007669"/>
    <property type="project" value="InterPro"/>
</dbReference>
<evidence type="ECO:0000313" key="4">
    <source>
        <dbReference type="EMBL" id="AHB87046.1"/>
    </source>
</evidence>
<dbReference type="GO" id="GO:0016556">
    <property type="term" value="P:mRNA modification"/>
    <property type="evidence" value="ECO:0007669"/>
    <property type="project" value="InterPro"/>
</dbReference>
<keyword evidence="1" id="KW-0378">Hydrolase</keyword>
<dbReference type="EMBL" id="KF421913">
    <property type="protein sequence ID" value="AHB87046.1"/>
    <property type="molecule type" value="Genomic_RNA"/>
</dbReference>
<feature type="non-terminal residue" evidence="4">
    <location>
        <position position="81"/>
    </location>
</feature>
<dbReference type="InterPro" id="IPR002588">
    <property type="entry name" value="Alphavirus-like_MT_dom"/>
</dbReference>